<organism evidence="2 3">
    <name type="scientific">Streptomyces echinoruber</name>
    <dbReference type="NCBI Taxonomy" id="68898"/>
    <lineage>
        <taxon>Bacteria</taxon>
        <taxon>Bacillati</taxon>
        <taxon>Actinomycetota</taxon>
        <taxon>Actinomycetes</taxon>
        <taxon>Kitasatosporales</taxon>
        <taxon>Streptomycetaceae</taxon>
        <taxon>Streptomyces</taxon>
    </lineage>
</organism>
<evidence type="ECO:0000256" key="1">
    <source>
        <dbReference type="SAM" id="MobiDB-lite"/>
    </source>
</evidence>
<sequence>MPADEETLLNCANGVQDTPGAGRIKQSGDGRRATGDGRRATGDGRRATGDGRRATGDGRRATGDGREVLFAARSATALHRLLDVLPVFAGDDRISRRFTLVPGSDFSIEALTAVERAGARTVPWEEACRRSYDLVLLASPKGDIGLLRGPRVLLPHGAGFGKTVRGEGSPSVPSGLDPAFLLPHGRAVASVHALAHPSQLTRLASVSPQAAARARVVGDPTLERVLASRSHRDHYRAALATGGRKLIVLTSTWGPESLLRRHPTWPAELLAVLPYDAYQVALIVHPNERSRLGTFDLAESLSPARDAGLVLADAYEEWAAVLVAADAVITDHGSTALYAAALGRPLIGAYDGGEELIPGSPMAEFLERCPHLTELSPKGLEDALARHRPDAVKALADSAFAERGNALERLRSEVYRLLDLAPPAVPVHARVLPPPRAATRVPAAFVVRAWCDGSHVRVERFPAFTDAPAHHMAAEYGVAGERHVQSSGLLYRRAARPASALPAMAMAWTAAGWTADVLDDYPGCRTAAVVLSPSRCLVRLRSGASLAVRISPYRDGGRLLHADPAAVLSALHAWWGSRAGTAAWPAAVTCVVGGRPFQAVVSPATAAEEQALL</sequence>
<dbReference type="AlphaFoldDB" id="A0A918R8G1"/>
<proteinExistence type="predicted"/>
<dbReference type="Proteomes" id="UP000623010">
    <property type="component" value="Unassembled WGS sequence"/>
</dbReference>
<feature type="compositionally biased region" description="Basic and acidic residues" evidence="1">
    <location>
        <begin position="26"/>
        <end position="61"/>
    </location>
</feature>
<name>A0A918R8G1_9ACTN</name>
<dbReference type="InterPro" id="IPR043148">
    <property type="entry name" value="TagF_C"/>
</dbReference>
<accession>A0A918R8G1</accession>
<evidence type="ECO:0000313" key="2">
    <source>
        <dbReference type="EMBL" id="GGZ89971.1"/>
    </source>
</evidence>
<feature type="region of interest" description="Disordered" evidence="1">
    <location>
        <begin position="1"/>
        <end position="61"/>
    </location>
</feature>
<protein>
    <recommendedName>
        <fullName evidence="4">Translation initiation factor 2</fullName>
    </recommendedName>
</protein>
<dbReference type="SUPFAM" id="SSF53756">
    <property type="entry name" value="UDP-Glycosyltransferase/glycogen phosphorylase"/>
    <property type="match status" value="1"/>
</dbReference>
<evidence type="ECO:0008006" key="4">
    <source>
        <dbReference type="Google" id="ProtNLM"/>
    </source>
</evidence>
<comment type="caution">
    <text evidence="2">The sequence shown here is derived from an EMBL/GenBank/DDBJ whole genome shotgun (WGS) entry which is preliminary data.</text>
</comment>
<reference evidence="2" key="2">
    <citation type="submission" date="2020-09" db="EMBL/GenBank/DDBJ databases">
        <authorList>
            <person name="Sun Q."/>
            <person name="Ohkuma M."/>
        </authorList>
    </citation>
    <scope>NUCLEOTIDE SEQUENCE</scope>
    <source>
        <strain evidence="2">JCM 5016</strain>
    </source>
</reference>
<dbReference type="EMBL" id="BMWH01000010">
    <property type="protein sequence ID" value="GGZ89971.1"/>
    <property type="molecule type" value="Genomic_DNA"/>
</dbReference>
<evidence type="ECO:0000313" key="3">
    <source>
        <dbReference type="Proteomes" id="UP000623010"/>
    </source>
</evidence>
<gene>
    <name evidence="2" type="ORF">GCM10010389_30420</name>
</gene>
<dbReference type="Gene3D" id="3.40.50.12580">
    <property type="match status" value="1"/>
</dbReference>
<keyword evidence="3" id="KW-1185">Reference proteome</keyword>
<reference evidence="2" key="1">
    <citation type="journal article" date="2014" name="Int. J. Syst. Evol. Microbiol.">
        <title>Complete genome sequence of Corynebacterium casei LMG S-19264T (=DSM 44701T), isolated from a smear-ripened cheese.</title>
        <authorList>
            <consortium name="US DOE Joint Genome Institute (JGI-PGF)"/>
            <person name="Walter F."/>
            <person name="Albersmeier A."/>
            <person name="Kalinowski J."/>
            <person name="Ruckert C."/>
        </authorList>
    </citation>
    <scope>NUCLEOTIDE SEQUENCE</scope>
    <source>
        <strain evidence="2">JCM 5016</strain>
    </source>
</reference>